<gene>
    <name evidence="2" type="ORF">EX30DRAFT_344319</name>
</gene>
<proteinExistence type="predicted"/>
<reference evidence="2 3" key="1">
    <citation type="submission" date="2019-04" db="EMBL/GenBank/DDBJ databases">
        <title>Comparative genomics and transcriptomics to analyze fruiting body development in filamentous ascomycetes.</title>
        <authorList>
            <consortium name="DOE Joint Genome Institute"/>
            <person name="Lutkenhaus R."/>
            <person name="Traeger S."/>
            <person name="Breuer J."/>
            <person name="Kuo A."/>
            <person name="Lipzen A."/>
            <person name="Pangilinan J."/>
            <person name="Dilworth D."/>
            <person name="Sandor L."/>
            <person name="Poggeler S."/>
            <person name="Barry K."/>
            <person name="Grigoriev I.V."/>
            <person name="Nowrousian M."/>
        </authorList>
    </citation>
    <scope>NUCLEOTIDE SEQUENCE [LARGE SCALE GENOMIC DNA]</scope>
    <source>
        <strain evidence="2 3">CBS 389.68</strain>
    </source>
</reference>
<organism evidence="2 3">
    <name type="scientific">Ascodesmis nigricans</name>
    <dbReference type="NCBI Taxonomy" id="341454"/>
    <lineage>
        <taxon>Eukaryota</taxon>
        <taxon>Fungi</taxon>
        <taxon>Dikarya</taxon>
        <taxon>Ascomycota</taxon>
        <taxon>Pezizomycotina</taxon>
        <taxon>Pezizomycetes</taxon>
        <taxon>Pezizales</taxon>
        <taxon>Ascodesmidaceae</taxon>
        <taxon>Ascodesmis</taxon>
    </lineage>
</organism>
<evidence type="ECO:0000313" key="3">
    <source>
        <dbReference type="Proteomes" id="UP000298138"/>
    </source>
</evidence>
<dbReference type="Proteomes" id="UP000298138">
    <property type="component" value="Unassembled WGS sequence"/>
</dbReference>
<dbReference type="EMBL" id="ML220157">
    <property type="protein sequence ID" value="TGZ77223.1"/>
    <property type="molecule type" value="Genomic_DNA"/>
</dbReference>
<evidence type="ECO:0000256" key="1">
    <source>
        <dbReference type="SAM" id="MobiDB-lite"/>
    </source>
</evidence>
<dbReference type="InParanoid" id="A0A4S2MK09"/>
<protein>
    <recommendedName>
        <fullName evidence="4">SMP domain-containing protein</fullName>
    </recommendedName>
</protein>
<dbReference type="OrthoDB" id="5988651at2759"/>
<accession>A0A4S2MK09</accession>
<evidence type="ECO:0000313" key="2">
    <source>
        <dbReference type="EMBL" id="TGZ77223.1"/>
    </source>
</evidence>
<feature type="region of interest" description="Disordered" evidence="1">
    <location>
        <begin position="1"/>
        <end position="66"/>
    </location>
</feature>
<sequence>MPNKGNKGKDTSKADASRIQSTQEKGGKDTGTGSFASRAQSAADKKTTESATGGNNNNGKGKKGKK</sequence>
<feature type="compositionally biased region" description="Polar residues" evidence="1">
    <location>
        <begin position="31"/>
        <end position="40"/>
    </location>
</feature>
<feature type="compositionally biased region" description="Basic and acidic residues" evidence="1">
    <location>
        <begin position="7"/>
        <end position="16"/>
    </location>
</feature>
<evidence type="ECO:0008006" key="4">
    <source>
        <dbReference type="Google" id="ProtNLM"/>
    </source>
</evidence>
<name>A0A4S2MK09_9PEZI</name>
<dbReference type="AlphaFoldDB" id="A0A4S2MK09"/>
<keyword evidence="3" id="KW-1185">Reference proteome</keyword>